<feature type="signal peptide" evidence="11">
    <location>
        <begin position="1"/>
        <end position="19"/>
    </location>
</feature>
<dbReference type="EMBL" id="JAFNJU010000008">
    <property type="protein sequence ID" value="MBO1265588.1"/>
    <property type="molecule type" value="Genomic_DNA"/>
</dbReference>
<dbReference type="GO" id="GO:0042279">
    <property type="term" value="F:nitrite reductase (cytochrome, ammonia-forming) activity"/>
    <property type="evidence" value="ECO:0007669"/>
    <property type="project" value="UniProtKB-EC"/>
</dbReference>
<evidence type="ECO:0000256" key="4">
    <source>
        <dbReference type="ARBA" id="ARBA00022617"/>
    </source>
</evidence>
<comment type="caution">
    <text evidence="12">The sequence shown here is derived from an EMBL/GenBank/DDBJ whole genome shotgun (WGS) entry which is preliminary data.</text>
</comment>
<dbReference type="CDD" id="cd00548">
    <property type="entry name" value="NrfA-like"/>
    <property type="match status" value="1"/>
</dbReference>
<dbReference type="Pfam" id="PF02335">
    <property type="entry name" value="Cytochrom_C552"/>
    <property type="match status" value="1"/>
</dbReference>
<dbReference type="InterPro" id="IPR036280">
    <property type="entry name" value="Multihaem_cyt_sf"/>
</dbReference>
<organism evidence="12 13">
    <name type="scientific">Proteiniclasticum aestuarii</name>
    <dbReference type="NCBI Taxonomy" id="2817862"/>
    <lineage>
        <taxon>Bacteria</taxon>
        <taxon>Bacillati</taxon>
        <taxon>Bacillota</taxon>
        <taxon>Clostridia</taxon>
        <taxon>Eubacteriales</taxon>
        <taxon>Clostridiaceae</taxon>
        <taxon>Proteiniclasticum</taxon>
    </lineage>
</organism>
<dbReference type="PROSITE" id="PS51257">
    <property type="entry name" value="PROKAR_LIPOPROTEIN"/>
    <property type="match status" value="1"/>
</dbReference>
<keyword evidence="4" id="KW-0349">Heme</keyword>
<dbReference type="PANTHER" id="PTHR30633">
    <property type="entry name" value="CYTOCHROME C-552 RESPIRATORY NITRITE REDUCTASE"/>
    <property type="match status" value="1"/>
</dbReference>
<accession>A0A939KJW2</accession>
<dbReference type="AlphaFoldDB" id="A0A939KJW2"/>
<keyword evidence="13" id="KW-1185">Reference proteome</keyword>
<keyword evidence="6 11" id="KW-0732">Signal</keyword>
<keyword evidence="7" id="KW-0106">Calcium</keyword>
<dbReference type="Proteomes" id="UP000664218">
    <property type="component" value="Unassembled WGS sequence"/>
</dbReference>
<dbReference type="PANTHER" id="PTHR30633:SF0">
    <property type="entry name" value="CYTOCHROME C-552"/>
    <property type="match status" value="1"/>
</dbReference>
<dbReference type="GO" id="GO:0020037">
    <property type="term" value="F:heme binding"/>
    <property type="evidence" value="ECO:0007669"/>
    <property type="project" value="TreeGrafter"/>
</dbReference>
<dbReference type="GO" id="GO:0046872">
    <property type="term" value="F:metal ion binding"/>
    <property type="evidence" value="ECO:0007669"/>
    <property type="project" value="UniProtKB-KW"/>
</dbReference>
<comment type="similarity">
    <text evidence="2">Belongs to the cytochrome c-552 family.</text>
</comment>
<reference evidence="12" key="1">
    <citation type="submission" date="2021-03" db="EMBL/GenBank/DDBJ databases">
        <title>Proteiniclasticum marinus sp. nov., isolated from tidal flat sediment.</title>
        <authorList>
            <person name="Namirimu T."/>
            <person name="Yang J.-A."/>
            <person name="Yang S.-H."/>
            <person name="Kim Y.-J."/>
            <person name="Kwon K.K."/>
        </authorList>
    </citation>
    <scope>NUCLEOTIDE SEQUENCE</scope>
    <source>
        <strain evidence="12">SCR006</strain>
    </source>
</reference>
<evidence type="ECO:0000256" key="3">
    <source>
        <dbReference type="ARBA" id="ARBA00011887"/>
    </source>
</evidence>
<gene>
    <name evidence="12" type="ORF">J3A84_11135</name>
</gene>
<evidence type="ECO:0000313" key="13">
    <source>
        <dbReference type="Proteomes" id="UP000664218"/>
    </source>
</evidence>
<keyword evidence="9" id="KW-0408">Iron</keyword>
<dbReference type="RefSeq" id="WP_207600109.1">
    <property type="nucleotide sequence ID" value="NZ_JAFNJU010000008.1"/>
</dbReference>
<evidence type="ECO:0000256" key="7">
    <source>
        <dbReference type="ARBA" id="ARBA00022837"/>
    </source>
</evidence>
<keyword evidence="8" id="KW-0560">Oxidoreductase</keyword>
<dbReference type="EC" id="1.7.2.2" evidence="3"/>
<proteinExistence type="inferred from homology"/>
<dbReference type="GO" id="GO:0019645">
    <property type="term" value="P:anaerobic electron transport chain"/>
    <property type="evidence" value="ECO:0007669"/>
    <property type="project" value="TreeGrafter"/>
</dbReference>
<dbReference type="SUPFAM" id="SSF48695">
    <property type="entry name" value="Multiheme cytochromes"/>
    <property type="match status" value="1"/>
</dbReference>
<feature type="chain" id="PRO_5038648647" description="nitrite reductase (cytochrome; ammonia-forming)" evidence="11">
    <location>
        <begin position="20"/>
        <end position="348"/>
    </location>
</feature>
<keyword evidence="5" id="KW-0479">Metal-binding</keyword>
<sequence>MKKMLLLLAAITIAILSTACSGSKEDIISASEWEEEHPEIYASYLENSEMEETTYGGSVPIDYLEKYPYLKVLYEGNSFSVEYLRARGHTYALEDIIHTERSKPGASCLSCKTSGFLELVEEHGEEAHAMVFEDVDKSEMETISCYDCHKNEPGVITITREHLNTALEGIEGEFKDGDLVCAQCHVEYHLDPETKEVIMPSVNGLTPAEMMAFYDEVNYTDWVHPSSGAELLKVQHPEWETYQGSIHNNMGVTCITCHMPDMEGADGETLPAHQWTSPLKTIEASCLGCHQDYTAESLTKRVEDLQGAVEEKMNETALLIVDLIDALKNAESDGITEDKIVEARQLHR</sequence>
<dbReference type="InterPro" id="IPR003321">
    <property type="entry name" value="Cyt_c552"/>
</dbReference>
<comment type="subcellular location">
    <subcellularLocation>
        <location evidence="1">Cell envelope</location>
    </subcellularLocation>
</comment>
<evidence type="ECO:0000256" key="5">
    <source>
        <dbReference type="ARBA" id="ARBA00022723"/>
    </source>
</evidence>
<evidence type="ECO:0000256" key="11">
    <source>
        <dbReference type="SAM" id="SignalP"/>
    </source>
</evidence>
<name>A0A939KJW2_9CLOT</name>
<evidence type="ECO:0000256" key="1">
    <source>
        <dbReference type="ARBA" id="ARBA00004196"/>
    </source>
</evidence>
<evidence type="ECO:0000256" key="10">
    <source>
        <dbReference type="ARBA" id="ARBA00049131"/>
    </source>
</evidence>
<evidence type="ECO:0000256" key="6">
    <source>
        <dbReference type="ARBA" id="ARBA00022729"/>
    </source>
</evidence>
<evidence type="ECO:0000313" key="12">
    <source>
        <dbReference type="EMBL" id="MBO1265588.1"/>
    </source>
</evidence>
<dbReference type="GO" id="GO:0030288">
    <property type="term" value="C:outer membrane-bounded periplasmic space"/>
    <property type="evidence" value="ECO:0007669"/>
    <property type="project" value="TreeGrafter"/>
</dbReference>
<dbReference type="Gene3D" id="1.10.1130.10">
    <property type="entry name" value="Flavocytochrome C3, Chain A"/>
    <property type="match status" value="1"/>
</dbReference>
<evidence type="ECO:0000256" key="2">
    <source>
        <dbReference type="ARBA" id="ARBA00009288"/>
    </source>
</evidence>
<evidence type="ECO:0000256" key="9">
    <source>
        <dbReference type="ARBA" id="ARBA00023004"/>
    </source>
</evidence>
<evidence type="ECO:0000256" key="8">
    <source>
        <dbReference type="ARBA" id="ARBA00023002"/>
    </source>
</evidence>
<protein>
    <recommendedName>
        <fullName evidence="3">nitrite reductase (cytochrome; ammonia-forming)</fullName>
        <ecNumber evidence="3">1.7.2.2</ecNumber>
    </recommendedName>
</protein>
<comment type="catalytic activity">
    <reaction evidence="10">
        <text>6 Fe(III)-[cytochrome c] + NH4(+) + 2 H2O = 6 Fe(II)-[cytochrome c] + nitrite + 8 H(+)</text>
        <dbReference type="Rhea" id="RHEA:13089"/>
        <dbReference type="Rhea" id="RHEA-COMP:10350"/>
        <dbReference type="Rhea" id="RHEA-COMP:14399"/>
        <dbReference type="ChEBI" id="CHEBI:15377"/>
        <dbReference type="ChEBI" id="CHEBI:15378"/>
        <dbReference type="ChEBI" id="CHEBI:16301"/>
        <dbReference type="ChEBI" id="CHEBI:28938"/>
        <dbReference type="ChEBI" id="CHEBI:29033"/>
        <dbReference type="ChEBI" id="CHEBI:29034"/>
        <dbReference type="EC" id="1.7.2.2"/>
    </reaction>
</comment>